<keyword evidence="4 10" id="KW-0498">Mitosis</keyword>
<name>A0A4S4L9R1_9AGAM</name>
<keyword evidence="13" id="KW-1185">Reference proteome</keyword>
<evidence type="ECO:0000256" key="9">
    <source>
        <dbReference type="ARBA" id="ARBA00023328"/>
    </source>
</evidence>
<keyword evidence="9 10" id="KW-0137">Centromere</keyword>
<dbReference type="CDD" id="cd11565">
    <property type="entry name" value="RWD_Spc24"/>
    <property type="match status" value="1"/>
</dbReference>
<dbReference type="Pfam" id="PF08286">
    <property type="entry name" value="Spc24"/>
    <property type="match status" value="1"/>
</dbReference>
<evidence type="ECO:0000256" key="8">
    <source>
        <dbReference type="ARBA" id="ARBA00023306"/>
    </source>
</evidence>
<evidence type="ECO:0000313" key="13">
    <source>
        <dbReference type="Proteomes" id="UP000308199"/>
    </source>
</evidence>
<comment type="similarity">
    <text evidence="1 10">Belongs to the SPC24 family.</text>
</comment>
<dbReference type="Proteomes" id="UP000308199">
    <property type="component" value="Unassembled WGS sequence"/>
</dbReference>
<dbReference type="GO" id="GO:0031262">
    <property type="term" value="C:Ndc80 complex"/>
    <property type="evidence" value="ECO:0007669"/>
    <property type="project" value="TreeGrafter"/>
</dbReference>
<dbReference type="GO" id="GO:0051301">
    <property type="term" value="P:cell division"/>
    <property type="evidence" value="ECO:0007669"/>
    <property type="project" value="UniProtKB-UniRule"/>
</dbReference>
<gene>
    <name evidence="12" type="ORF">EW145_g2867</name>
</gene>
<dbReference type="PANTHER" id="PTHR22142:SF2">
    <property type="entry name" value="KINETOCHORE PROTEIN SPC24"/>
    <property type="match status" value="1"/>
</dbReference>
<keyword evidence="8 10" id="KW-0131">Cell cycle</keyword>
<comment type="caution">
    <text evidence="12">The sequence shown here is derived from an EMBL/GenBank/DDBJ whole genome shotgun (WGS) entry which is preliminary data.</text>
</comment>
<proteinExistence type="inferred from homology"/>
<feature type="coiled-coil region" evidence="11">
    <location>
        <begin position="97"/>
        <end position="124"/>
    </location>
</feature>
<reference evidence="12 13" key="1">
    <citation type="submission" date="2019-02" db="EMBL/GenBank/DDBJ databases">
        <title>Genome sequencing of the rare red list fungi Phellinidium pouzarii.</title>
        <authorList>
            <person name="Buettner E."/>
            <person name="Kellner H."/>
        </authorList>
    </citation>
    <scope>NUCLEOTIDE SEQUENCE [LARGE SCALE GENOMIC DNA]</scope>
    <source>
        <strain evidence="12 13">DSM 108285</strain>
    </source>
</reference>
<dbReference type="OrthoDB" id="3344830at2759"/>
<evidence type="ECO:0000256" key="10">
    <source>
        <dbReference type="RuleBase" id="RU368011"/>
    </source>
</evidence>
<dbReference type="AlphaFoldDB" id="A0A4S4L9R1"/>
<dbReference type="GO" id="GO:0005634">
    <property type="term" value="C:nucleus"/>
    <property type="evidence" value="ECO:0007669"/>
    <property type="project" value="UniProtKB-SubCell"/>
</dbReference>
<comment type="function">
    <text evidence="10">Acts as a component of the essential kinetochore-associated NDC80 complex, which is required for chromosome segregation and spindle checkpoint activity.</text>
</comment>
<keyword evidence="6 11" id="KW-0175">Coiled coil</keyword>
<evidence type="ECO:0000256" key="4">
    <source>
        <dbReference type="ARBA" id="ARBA00022776"/>
    </source>
</evidence>
<sequence>MSDSMQDAIKLLQSMGPIFDPTEDYLNIVSAEEQMSTVAARRQKDLDDANAELKGVLRTLDTGRSSCTRPPTVPSEEAHAQALNTLDTLRLNLMKSINDAEGGLAGKEAALARLREECTVLEASEPTTEHELDTTPLKLTFIRGLGFTPVSDKNGRVQKILVRSHSGDVHSVFFGDGKANEEYTNQLWSLALS</sequence>
<organism evidence="12 13">
    <name type="scientific">Phellinidium pouzarii</name>
    <dbReference type="NCBI Taxonomy" id="167371"/>
    <lineage>
        <taxon>Eukaryota</taxon>
        <taxon>Fungi</taxon>
        <taxon>Dikarya</taxon>
        <taxon>Basidiomycota</taxon>
        <taxon>Agaricomycotina</taxon>
        <taxon>Agaricomycetes</taxon>
        <taxon>Hymenochaetales</taxon>
        <taxon>Hymenochaetaceae</taxon>
        <taxon>Phellinidium</taxon>
    </lineage>
</organism>
<dbReference type="EMBL" id="SGPK01000109">
    <property type="protein sequence ID" value="THH08195.1"/>
    <property type="molecule type" value="Genomic_DNA"/>
</dbReference>
<evidence type="ECO:0000256" key="5">
    <source>
        <dbReference type="ARBA" id="ARBA00022838"/>
    </source>
</evidence>
<keyword evidence="2 10" id="KW-0158">Chromosome</keyword>
<evidence type="ECO:0000256" key="2">
    <source>
        <dbReference type="ARBA" id="ARBA00022454"/>
    </source>
</evidence>
<comment type="subcellular location">
    <subcellularLocation>
        <location evidence="10">Nucleus</location>
    </subcellularLocation>
    <subcellularLocation>
        <location evidence="10">Chromosome</location>
        <location evidence="10">Centromere</location>
        <location evidence="10">Kinetochore</location>
    </subcellularLocation>
</comment>
<dbReference type="InterPro" id="IPR013252">
    <property type="entry name" value="Ndc80_Spc24"/>
</dbReference>
<evidence type="ECO:0000256" key="6">
    <source>
        <dbReference type="ARBA" id="ARBA00023054"/>
    </source>
</evidence>
<evidence type="ECO:0000256" key="7">
    <source>
        <dbReference type="ARBA" id="ARBA00023242"/>
    </source>
</evidence>
<dbReference type="PANTHER" id="PTHR22142">
    <property type="match status" value="1"/>
</dbReference>
<evidence type="ECO:0000256" key="1">
    <source>
        <dbReference type="ARBA" id="ARBA00007804"/>
    </source>
</evidence>
<dbReference type="GO" id="GO:0007059">
    <property type="term" value="P:chromosome segregation"/>
    <property type="evidence" value="ECO:0007669"/>
    <property type="project" value="TreeGrafter"/>
</dbReference>
<comment type="subunit">
    <text evidence="10">Component of the NDC80 complex.</text>
</comment>
<dbReference type="GO" id="GO:0008017">
    <property type="term" value="F:microtubule binding"/>
    <property type="evidence" value="ECO:0007669"/>
    <property type="project" value="TreeGrafter"/>
</dbReference>
<keyword evidence="7 10" id="KW-0539">Nucleus</keyword>
<protein>
    <recommendedName>
        <fullName evidence="10">Kinetochore protein Spc24</fullName>
    </recommendedName>
</protein>
<evidence type="ECO:0000313" key="12">
    <source>
        <dbReference type="EMBL" id="THH08195.1"/>
    </source>
</evidence>
<keyword evidence="3 10" id="KW-0132">Cell division</keyword>
<accession>A0A4S4L9R1</accession>
<evidence type="ECO:0000256" key="11">
    <source>
        <dbReference type="SAM" id="Coils"/>
    </source>
</evidence>
<evidence type="ECO:0000256" key="3">
    <source>
        <dbReference type="ARBA" id="ARBA00022618"/>
    </source>
</evidence>
<keyword evidence="5 10" id="KW-0995">Kinetochore</keyword>